<proteinExistence type="predicted"/>
<dbReference type="EMBL" id="CP000304">
    <property type="protein sequence ID" value="ABP81029.1"/>
    <property type="molecule type" value="Genomic_DNA"/>
</dbReference>
<protein>
    <submittedName>
        <fullName evidence="2">Uncharacterized conserved protein</fullName>
    </submittedName>
</protein>
<dbReference type="Pfam" id="PF09722">
    <property type="entry name" value="Xre_MbcA_ParS_C"/>
    <property type="match status" value="1"/>
</dbReference>
<dbReference type="HOGENOM" id="CLU_2013342_0_0_6"/>
<reference evidence="2 3" key="1">
    <citation type="journal article" date="2008" name="Proc. Natl. Acad. Sci. U.S.A.">
        <title>Nitrogen fixation island and rhizosphere competence traits in the genome of root-associated Pseudomonas stutzeri A1501.</title>
        <authorList>
            <person name="Yan Y."/>
            <person name="Yang J."/>
            <person name="Dou Y."/>
            <person name="Chen M."/>
            <person name="Ping S."/>
            <person name="Peng J."/>
            <person name="Lu W."/>
            <person name="Zhang W."/>
            <person name="Yao Z."/>
            <person name="Li H."/>
            <person name="Liu W."/>
            <person name="He S."/>
            <person name="Geng L."/>
            <person name="Zhang X."/>
            <person name="Yang F."/>
            <person name="Yu H."/>
            <person name="Zhan Y."/>
            <person name="Li D."/>
            <person name="Lin Z."/>
            <person name="Wang Y."/>
            <person name="Elmerich C."/>
            <person name="Lin M."/>
            <person name="Jin Q."/>
        </authorList>
    </citation>
    <scope>NUCLEOTIDE SEQUENCE [LARGE SCALE GENOMIC DNA]</scope>
    <source>
        <strain evidence="2 3">A1501</strain>
    </source>
</reference>
<feature type="domain" description="Antitoxin Xre/MbcA/ParS-like toxin-binding" evidence="1">
    <location>
        <begin position="72"/>
        <end position="114"/>
    </location>
</feature>
<organism evidence="2 3">
    <name type="scientific">Stutzerimonas stutzeri (strain A1501)</name>
    <name type="common">Pseudomonas stutzeri</name>
    <dbReference type="NCBI Taxonomy" id="379731"/>
    <lineage>
        <taxon>Bacteria</taxon>
        <taxon>Pseudomonadati</taxon>
        <taxon>Pseudomonadota</taxon>
        <taxon>Gammaproteobacteria</taxon>
        <taxon>Pseudomonadales</taxon>
        <taxon>Pseudomonadaceae</taxon>
        <taxon>Stutzerimonas</taxon>
    </lineage>
</organism>
<accession>A4VPX8</accession>
<sequence length="123" mass="13730">MCCRSCMRGWVIRGEFFLLPKEIASVDKPAEDQSVTALKGLIKKPENPISVDSMNPLGATKQDRLSQVAVIAEEIFEDKAVAISWMTTVNDALGGKMPIFLCDTEIGARQVLREILKKTSRFW</sequence>
<evidence type="ECO:0000259" key="1">
    <source>
        <dbReference type="Pfam" id="PF09722"/>
    </source>
</evidence>
<dbReference type="InterPro" id="IPR024467">
    <property type="entry name" value="Xre/MbcA/ParS-like_toxin-bd"/>
</dbReference>
<dbReference type="eggNOG" id="COG5642">
    <property type="taxonomic scope" value="Bacteria"/>
</dbReference>
<evidence type="ECO:0000313" key="3">
    <source>
        <dbReference type="Proteomes" id="UP000000233"/>
    </source>
</evidence>
<dbReference type="KEGG" id="psa:PST_3401"/>
<gene>
    <name evidence="2" type="ordered locus">PST_3401</name>
</gene>
<dbReference type="Proteomes" id="UP000000233">
    <property type="component" value="Chromosome"/>
</dbReference>
<keyword evidence="3" id="KW-1185">Reference proteome</keyword>
<name>A4VPX8_STUS1</name>
<evidence type="ECO:0000313" key="2">
    <source>
        <dbReference type="EMBL" id="ABP81029.1"/>
    </source>
</evidence>
<dbReference type="AlphaFoldDB" id="A4VPX8"/>